<evidence type="ECO:0000313" key="6">
    <source>
        <dbReference type="EMBL" id="SFP62332.1"/>
    </source>
</evidence>
<evidence type="ECO:0000256" key="3">
    <source>
        <dbReference type="ARBA" id="ARBA00023157"/>
    </source>
</evidence>
<dbReference type="GO" id="GO:0030313">
    <property type="term" value="C:cell envelope"/>
    <property type="evidence" value="ECO:0007669"/>
    <property type="project" value="UniProtKB-SubCell"/>
</dbReference>
<keyword evidence="3" id="KW-1015">Disulfide bond</keyword>
<dbReference type="GO" id="GO:0017004">
    <property type="term" value="P:cytochrome complex assembly"/>
    <property type="evidence" value="ECO:0007669"/>
    <property type="project" value="UniProtKB-KW"/>
</dbReference>
<dbReference type="STRING" id="1465490.SAMN05444277_101432"/>
<dbReference type="CDD" id="cd02966">
    <property type="entry name" value="TlpA_like_family"/>
    <property type="match status" value="1"/>
</dbReference>
<keyword evidence="7" id="KW-1185">Reference proteome</keyword>
<dbReference type="PANTHER" id="PTHR42852:SF6">
    <property type="entry name" value="THIOL:DISULFIDE INTERCHANGE PROTEIN DSBE"/>
    <property type="match status" value="1"/>
</dbReference>
<keyword evidence="4" id="KW-0676">Redox-active center</keyword>
<dbReference type="Gene3D" id="3.40.30.10">
    <property type="entry name" value="Glutaredoxin"/>
    <property type="match status" value="1"/>
</dbReference>
<comment type="subcellular location">
    <subcellularLocation>
        <location evidence="1">Cell envelope</location>
    </subcellularLocation>
</comment>
<evidence type="ECO:0000259" key="5">
    <source>
        <dbReference type="PROSITE" id="PS51352"/>
    </source>
</evidence>
<dbReference type="GO" id="GO:0016209">
    <property type="term" value="F:antioxidant activity"/>
    <property type="evidence" value="ECO:0007669"/>
    <property type="project" value="InterPro"/>
</dbReference>
<dbReference type="Pfam" id="PF00578">
    <property type="entry name" value="AhpC-TSA"/>
    <property type="match status" value="1"/>
</dbReference>
<dbReference type="RefSeq" id="WP_090654027.1">
    <property type="nucleotide sequence ID" value="NZ_FOXQ01000001.1"/>
</dbReference>
<sequence>MIYYIRLLKIIFILFISVTASGQIKQAAIGQTVEKISIDKIINDTKNTKSLHDLKGKLTILDFWATWCAPCILSMKHLEELKKTYGDSITIIAVSDENENTIKHYLSKNRQPFVFALDTTRKLNNYFPHLTIPHTVLISKDLKVLAITEPYNITKEVIQNALKGESVSLHEKKYQEFDSNTDYMQTDSSTITRFQITKAIPSLPARIQGWHHHPLFDGRRFTAINYTVEDVLQQTFDEPNFKLIGYDSSAAAVVPDEPLCFDIIVSKERKDSLFVDLRKYLLQNFGIKVRIDSVEQPVYLLKKVKGYTFQKATGKQVFYKIQNGSNGYKVDSASVSDFIKNCIQGICPYLVLDKTNLSDRYNIDFQYNFLKNFPFIVEGKDFKDNLRKSGFELEKSTSKAPSLVIYR</sequence>
<name>A0A1I5RUX2_9BACT</name>
<reference evidence="6 7" key="1">
    <citation type="submission" date="2016-10" db="EMBL/GenBank/DDBJ databases">
        <authorList>
            <person name="de Groot N.N."/>
        </authorList>
    </citation>
    <scope>NUCLEOTIDE SEQUENCE [LARGE SCALE GENOMIC DNA]</scope>
    <source>
        <strain evidence="6 7">DSM 28286</strain>
    </source>
</reference>
<dbReference type="OrthoDB" id="793244at2"/>
<dbReference type="SUPFAM" id="SSF52833">
    <property type="entry name" value="Thioredoxin-like"/>
    <property type="match status" value="1"/>
</dbReference>
<proteinExistence type="predicted"/>
<evidence type="ECO:0000256" key="4">
    <source>
        <dbReference type="ARBA" id="ARBA00023284"/>
    </source>
</evidence>
<evidence type="ECO:0000313" key="7">
    <source>
        <dbReference type="Proteomes" id="UP000199031"/>
    </source>
</evidence>
<dbReference type="GO" id="GO:0016491">
    <property type="term" value="F:oxidoreductase activity"/>
    <property type="evidence" value="ECO:0007669"/>
    <property type="project" value="InterPro"/>
</dbReference>
<gene>
    <name evidence="6" type="ORF">SAMN05444277_101432</name>
</gene>
<organism evidence="6 7">
    <name type="scientific">Parafilimonas terrae</name>
    <dbReference type="NCBI Taxonomy" id="1465490"/>
    <lineage>
        <taxon>Bacteria</taxon>
        <taxon>Pseudomonadati</taxon>
        <taxon>Bacteroidota</taxon>
        <taxon>Chitinophagia</taxon>
        <taxon>Chitinophagales</taxon>
        <taxon>Chitinophagaceae</taxon>
        <taxon>Parafilimonas</taxon>
    </lineage>
</organism>
<dbReference type="PANTHER" id="PTHR42852">
    <property type="entry name" value="THIOL:DISULFIDE INTERCHANGE PROTEIN DSBE"/>
    <property type="match status" value="1"/>
</dbReference>
<keyword evidence="2" id="KW-0201">Cytochrome c-type biogenesis</keyword>
<dbReference type="EMBL" id="FOXQ01000001">
    <property type="protein sequence ID" value="SFP62332.1"/>
    <property type="molecule type" value="Genomic_DNA"/>
</dbReference>
<dbReference type="InterPro" id="IPR013766">
    <property type="entry name" value="Thioredoxin_domain"/>
</dbReference>
<dbReference type="AlphaFoldDB" id="A0A1I5RUX2"/>
<evidence type="ECO:0000256" key="2">
    <source>
        <dbReference type="ARBA" id="ARBA00022748"/>
    </source>
</evidence>
<feature type="domain" description="Thioredoxin" evidence="5">
    <location>
        <begin position="27"/>
        <end position="167"/>
    </location>
</feature>
<protein>
    <submittedName>
        <fullName evidence="6">Soil-associated protein, TIGR03435 family</fullName>
    </submittedName>
</protein>
<dbReference type="Proteomes" id="UP000199031">
    <property type="component" value="Unassembled WGS sequence"/>
</dbReference>
<accession>A0A1I5RUX2</accession>
<dbReference type="InterPro" id="IPR000866">
    <property type="entry name" value="AhpC/TSA"/>
</dbReference>
<dbReference type="InterPro" id="IPR017801">
    <property type="entry name" value="DUF3738"/>
</dbReference>
<dbReference type="InterPro" id="IPR036249">
    <property type="entry name" value="Thioredoxin-like_sf"/>
</dbReference>
<dbReference type="Pfam" id="PF12543">
    <property type="entry name" value="DUF3738"/>
    <property type="match status" value="1"/>
</dbReference>
<dbReference type="PROSITE" id="PS51352">
    <property type="entry name" value="THIOREDOXIN_2"/>
    <property type="match status" value="1"/>
</dbReference>
<evidence type="ECO:0000256" key="1">
    <source>
        <dbReference type="ARBA" id="ARBA00004196"/>
    </source>
</evidence>
<dbReference type="InterPro" id="IPR050553">
    <property type="entry name" value="Thioredoxin_ResA/DsbE_sf"/>
</dbReference>